<proteinExistence type="predicted"/>
<dbReference type="EMBL" id="ASPP01009497">
    <property type="protein sequence ID" value="ETO24035.1"/>
    <property type="molecule type" value="Genomic_DNA"/>
</dbReference>
<evidence type="ECO:0000313" key="3">
    <source>
        <dbReference type="Proteomes" id="UP000023152"/>
    </source>
</evidence>
<dbReference type="Pfam" id="PF02574">
    <property type="entry name" value="S-methyl_trans"/>
    <property type="match status" value="1"/>
</dbReference>
<feature type="domain" description="Hcy-binding" evidence="1">
    <location>
        <begin position="42"/>
        <end position="204"/>
    </location>
</feature>
<protein>
    <recommendedName>
        <fullName evidence="1">Hcy-binding domain-containing protein</fullName>
    </recommendedName>
</protein>
<organism evidence="2 3">
    <name type="scientific">Reticulomyxa filosa</name>
    <dbReference type="NCBI Taxonomy" id="46433"/>
    <lineage>
        <taxon>Eukaryota</taxon>
        <taxon>Sar</taxon>
        <taxon>Rhizaria</taxon>
        <taxon>Retaria</taxon>
        <taxon>Foraminifera</taxon>
        <taxon>Monothalamids</taxon>
        <taxon>Reticulomyxidae</taxon>
        <taxon>Reticulomyxa</taxon>
    </lineage>
</organism>
<gene>
    <name evidence="2" type="ORF">RFI_13124</name>
</gene>
<keyword evidence="3" id="KW-1185">Reference proteome</keyword>
<sequence>MSFGTQVQKHWRLGKELRHTVIKKKNDAKVPSTGNVGSNYLRNLCVDFEAKKLGKAKEVARIEESILRNAHMTNIQHGSDCLRTFTEYVTSPYVMNHCEKGVQSKERAISDVIGFSVEECMSCVNESSGAVIKQLLGASRPIEVIGTVGNLFINENTYTTTSETKNFPLSQMTECYHEIFSTISPMVDYLWIQNIGNLDHCQRIQWFKLFFF</sequence>
<reference evidence="2 3" key="1">
    <citation type="journal article" date="2013" name="Curr. Biol.">
        <title>The Genome of the Foraminiferan Reticulomyxa filosa.</title>
        <authorList>
            <person name="Glockner G."/>
            <person name="Hulsmann N."/>
            <person name="Schleicher M."/>
            <person name="Noegel A.A."/>
            <person name="Eichinger L."/>
            <person name="Gallinger C."/>
            <person name="Pawlowski J."/>
            <person name="Sierra R."/>
            <person name="Euteneuer U."/>
            <person name="Pillet L."/>
            <person name="Moustafa A."/>
            <person name="Platzer M."/>
            <person name="Groth M."/>
            <person name="Szafranski K."/>
            <person name="Schliwa M."/>
        </authorList>
    </citation>
    <scope>NUCLEOTIDE SEQUENCE [LARGE SCALE GENOMIC DNA]</scope>
</reference>
<name>X6NCK0_RETFI</name>
<comment type="caution">
    <text evidence="2">The sequence shown here is derived from an EMBL/GenBank/DDBJ whole genome shotgun (WGS) entry which is preliminary data.</text>
</comment>
<dbReference type="InterPro" id="IPR003726">
    <property type="entry name" value="HCY_dom"/>
</dbReference>
<dbReference type="AlphaFoldDB" id="X6NCK0"/>
<evidence type="ECO:0000259" key="1">
    <source>
        <dbReference type="Pfam" id="PF02574"/>
    </source>
</evidence>
<evidence type="ECO:0000313" key="2">
    <source>
        <dbReference type="EMBL" id="ETO24035.1"/>
    </source>
</evidence>
<dbReference type="Proteomes" id="UP000023152">
    <property type="component" value="Unassembled WGS sequence"/>
</dbReference>
<accession>X6NCK0</accession>